<comment type="caution">
    <text evidence="1">The sequence shown here is derived from an EMBL/GenBank/DDBJ whole genome shotgun (WGS) entry which is preliminary data.</text>
</comment>
<protein>
    <submittedName>
        <fullName evidence="1">Aspartate dehydrogenase</fullName>
    </submittedName>
</protein>
<dbReference type="AlphaFoldDB" id="A0A9D1AMW1"/>
<dbReference type="Proteomes" id="UP000824242">
    <property type="component" value="Unassembled WGS sequence"/>
</dbReference>
<reference evidence="1" key="1">
    <citation type="submission" date="2020-10" db="EMBL/GenBank/DDBJ databases">
        <authorList>
            <person name="Gilroy R."/>
        </authorList>
    </citation>
    <scope>NUCLEOTIDE SEQUENCE</scope>
    <source>
        <strain evidence="1">ChiSxjej1B13-7958</strain>
    </source>
</reference>
<sequence>MFFRKKQNPHPYDRETWKPVIRSSICTGEKVAGFQNLHTGKFSDVMLIRTPGDLEEFRRLYGIGEGEISTEY</sequence>
<accession>A0A9D1AMW1</accession>
<dbReference type="EMBL" id="DVGZ01000073">
    <property type="protein sequence ID" value="HIR47411.1"/>
    <property type="molecule type" value="Genomic_DNA"/>
</dbReference>
<evidence type="ECO:0000313" key="2">
    <source>
        <dbReference type="Proteomes" id="UP000824242"/>
    </source>
</evidence>
<evidence type="ECO:0000313" key="1">
    <source>
        <dbReference type="EMBL" id="HIR47411.1"/>
    </source>
</evidence>
<gene>
    <name evidence="1" type="ORF">IAB89_07105</name>
</gene>
<proteinExistence type="predicted"/>
<name>A0A9D1AMW1_9FIRM</name>
<reference evidence="1" key="2">
    <citation type="journal article" date="2021" name="PeerJ">
        <title>Extensive microbial diversity within the chicken gut microbiome revealed by metagenomics and culture.</title>
        <authorList>
            <person name="Gilroy R."/>
            <person name="Ravi A."/>
            <person name="Getino M."/>
            <person name="Pursley I."/>
            <person name="Horton D.L."/>
            <person name="Alikhan N.F."/>
            <person name="Baker D."/>
            <person name="Gharbi K."/>
            <person name="Hall N."/>
            <person name="Watson M."/>
            <person name="Adriaenssens E.M."/>
            <person name="Foster-Nyarko E."/>
            <person name="Jarju S."/>
            <person name="Secka A."/>
            <person name="Antonio M."/>
            <person name="Oren A."/>
            <person name="Chaudhuri R.R."/>
            <person name="La Ragione R."/>
            <person name="Hildebrand F."/>
            <person name="Pallen M.J."/>
        </authorList>
    </citation>
    <scope>NUCLEOTIDE SEQUENCE</scope>
    <source>
        <strain evidence="1">ChiSxjej1B13-7958</strain>
    </source>
</reference>
<organism evidence="1 2">
    <name type="scientific">Candidatus Caccousia avicola</name>
    <dbReference type="NCBI Taxonomy" id="2840721"/>
    <lineage>
        <taxon>Bacteria</taxon>
        <taxon>Bacillati</taxon>
        <taxon>Bacillota</taxon>
        <taxon>Clostridia</taxon>
        <taxon>Eubacteriales</taxon>
        <taxon>Oscillospiraceae</taxon>
        <taxon>Oscillospiraceae incertae sedis</taxon>
        <taxon>Candidatus Caccousia</taxon>
    </lineage>
</organism>